<dbReference type="InterPro" id="IPR005835">
    <property type="entry name" value="NTP_transferase_dom"/>
</dbReference>
<evidence type="ECO:0000256" key="1">
    <source>
        <dbReference type="ARBA" id="ARBA00001946"/>
    </source>
</evidence>
<evidence type="ECO:0000256" key="3">
    <source>
        <dbReference type="ARBA" id="ARBA00012461"/>
    </source>
</evidence>
<comment type="similarity">
    <text evidence="2">Belongs to the glucose-1-phosphate thymidylyltransferase family.</text>
</comment>
<comment type="catalytic activity">
    <reaction evidence="8">
        <text>dTTP + alpha-D-glucose 1-phosphate + H(+) = dTDP-alpha-D-glucose + diphosphate</text>
        <dbReference type="Rhea" id="RHEA:15225"/>
        <dbReference type="ChEBI" id="CHEBI:15378"/>
        <dbReference type="ChEBI" id="CHEBI:33019"/>
        <dbReference type="ChEBI" id="CHEBI:37568"/>
        <dbReference type="ChEBI" id="CHEBI:57477"/>
        <dbReference type="ChEBI" id="CHEBI:58601"/>
        <dbReference type="EC" id="2.7.7.24"/>
    </reaction>
</comment>
<gene>
    <name evidence="11" type="ORF">SAMN05216241_102275</name>
</gene>
<dbReference type="AlphaFoldDB" id="A0A1G7NRB5"/>
<proteinExistence type="inferred from homology"/>
<evidence type="ECO:0000259" key="10">
    <source>
        <dbReference type="Pfam" id="PF00483"/>
    </source>
</evidence>
<evidence type="ECO:0000256" key="4">
    <source>
        <dbReference type="ARBA" id="ARBA00022679"/>
    </source>
</evidence>
<keyword evidence="12" id="KW-1185">Reference proteome</keyword>
<dbReference type="GO" id="GO:0008879">
    <property type="term" value="F:glucose-1-phosphate thymidylyltransferase activity"/>
    <property type="evidence" value="ECO:0007669"/>
    <property type="project" value="UniProtKB-EC"/>
</dbReference>
<dbReference type="OrthoDB" id="9803871at2"/>
<dbReference type="InterPro" id="IPR005907">
    <property type="entry name" value="G1P_thy_trans_s"/>
</dbReference>
<evidence type="ECO:0000256" key="5">
    <source>
        <dbReference type="ARBA" id="ARBA00022695"/>
    </source>
</evidence>
<evidence type="ECO:0000256" key="8">
    <source>
        <dbReference type="ARBA" id="ARBA00049336"/>
    </source>
</evidence>
<evidence type="ECO:0000256" key="7">
    <source>
        <dbReference type="ARBA" id="ARBA00022842"/>
    </source>
</evidence>
<keyword evidence="4 11" id="KW-0808">Transferase</keyword>
<keyword evidence="6" id="KW-0479">Metal-binding</keyword>
<dbReference type="GO" id="GO:0046872">
    <property type="term" value="F:metal ion binding"/>
    <property type="evidence" value="ECO:0007669"/>
    <property type="project" value="UniProtKB-KW"/>
</dbReference>
<dbReference type="PANTHER" id="PTHR43532:SF1">
    <property type="entry name" value="GLUCOSE-1-PHOSPHATE THYMIDYLYLTRANSFERASE 1"/>
    <property type="match status" value="1"/>
</dbReference>
<evidence type="ECO:0000313" key="12">
    <source>
        <dbReference type="Proteomes" id="UP000199415"/>
    </source>
</evidence>
<dbReference type="PANTHER" id="PTHR43532">
    <property type="entry name" value="GLUCOSE-1-PHOSPHATE THYMIDYLYLTRANSFERASE"/>
    <property type="match status" value="1"/>
</dbReference>
<keyword evidence="5" id="KW-0548">Nucleotidyltransferase</keyword>
<dbReference type="STRING" id="1082479.SAMN05216241_102275"/>
<sequence length="312" mass="33259">MKGVIVAGGSGTRLYPATLAVNKQLLPVYDKPLIYYPLSTLIAAGIDDILLVVRPEDQARFEQLLGDGRHLGIRIRFAVQAEPKGIAHALIVARPHLNGEGATVMLGDNIFLDPDLPAHLRAAAGKPGGHVVATWVRSPERYGVVTLDAQGRPLELVEKPDPAPSNWAVTGVYVYDSRASEVAANLTPSGRGELEITDLNAWYLDRGELTVHRLETPDSWIDAGTHDAMLAAASHIRALEREDGGKIGCVEEAAYRADRISADALRDLGARQAKSGYGAHLLKIAETAGDRVGTGAGNRADIGRNHAVSPSA</sequence>
<accession>A0A1G7NRB5</accession>
<dbReference type="InterPro" id="IPR029044">
    <property type="entry name" value="Nucleotide-diphossugar_trans"/>
</dbReference>
<dbReference type="RefSeq" id="WP_090018902.1">
    <property type="nucleotide sequence ID" value="NZ_FNCE01000002.1"/>
</dbReference>
<dbReference type="SUPFAM" id="SSF53448">
    <property type="entry name" value="Nucleotide-diphospho-sugar transferases"/>
    <property type="match status" value="1"/>
</dbReference>
<reference evidence="11 12" key="1">
    <citation type="submission" date="2016-10" db="EMBL/GenBank/DDBJ databases">
        <authorList>
            <person name="de Groot N.N."/>
        </authorList>
    </citation>
    <scope>NUCLEOTIDE SEQUENCE [LARGE SCALE GENOMIC DNA]</scope>
    <source>
        <strain evidence="11 12">DSM 25584</strain>
    </source>
</reference>
<evidence type="ECO:0000256" key="2">
    <source>
        <dbReference type="ARBA" id="ARBA00010480"/>
    </source>
</evidence>
<name>A0A1G7NRB5_9PROT</name>
<dbReference type="Pfam" id="PF00483">
    <property type="entry name" value="NTP_transferase"/>
    <property type="match status" value="1"/>
</dbReference>
<protein>
    <recommendedName>
        <fullName evidence="3">glucose-1-phosphate thymidylyltransferase</fullName>
        <ecNumber evidence="3">2.7.7.24</ecNumber>
    </recommendedName>
</protein>
<evidence type="ECO:0000256" key="9">
    <source>
        <dbReference type="SAM" id="MobiDB-lite"/>
    </source>
</evidence>
<dbReference type="Gene3D" id="3.90.550.10">
    <property type="entry name" value="Spore Coat Polysaccharide Biosynthesis Protein SpsA, Chain A"/>
    <property type="match status" value="1"/>
</dbReference>
<keyword evidence="7" id="KW-0460">Magnesium</keyword>
<comment type="cofactor">
    <cofactor evidence="1">
        <name>Mg(2+)</name>
        <dbReference type="ChEBI" id="CHEBI:18420"/>
    </cofactor>
</comment>
<evidence type="ECO:0000313" key="11">
    <source>
        <dbReference type="EMBL" id="SDF76625.1"/>
    </source>
</evidence>
<organism evidence="11 12">
    <name type="scientific">Limimonas halophila</name>
    <dbReference type="NCBI Taxonomy" id="1082479"/>
    <lineage>
        <taxon>Bacteria</taxon>
        <taxon>Pseudomonadati</taxon>
        <taxon>Pseudomonadota</taxon>
        <taxon>Alphaproteobacteria</taxon>
        <taxon>Rhodospirillales</taxon>
        <taxon>Rhodovibrionaceae</taxon>
        <taxon>Limimonas</taxon>
    </lineage>
</organism>
<feature type="domain" description="Nucleotidyl transferase" evidence="10">
    <location>
        <begin position="2"/>
        <end position="236"/>
    </location>
</feature>
<dbReference type="EMBL" id="FNCE01000002">
    <property type="protein sequence ID" value="SDF76625.1"/>
    <property type="molecule type" value="Genomic_DNA"/>
</dbReference>
<evidence type="ECO:0000256" key="6">
    <source>
        <dbReference type="ARBA" id="ARBA00022723"/>
    </source>
</evidence>
<dbReference type="EC" id="2.7.7.24" evidence="3"/>
<dbReference type="Proteomes" id="UP000199415">
    <property type="component" value="Unassembled WGS sequence"/>
</dbReference>
<feature type="region of interest" description="Disordered" evidence="9">
    <location>
        <begin position="293"/>
        <end position="312"/>
    </location>
</feature>